<feature type="binding site" evidence="10">
    <location>
        <position position="204"/>
    </location>
    <ligand>
        <name>ATP</name>
        <dbReference type="ChEBI" id="CHEBI:30616"/>
    </ligand>
</feature>
<dbReference type="Pfam" id="PF00069">
    <property type="entry name" value="Pkinase"/>
    <property type="match status" value="1"/>
</dbReference>
<evidence type="ECO:0000256" key="10">
    <source>
        <dbReference type="PROSITE-ProRule" id="PRU10141"/>
    </source>
</evidence>
<evidence type="ECO:0000256" key="9">
    <source>
        <dbReference type="ARBA" id="ARBA00066160"/>
    </source>
</evidence>
<evidence type="ECO:0000256" key="4">
    <source>
        <dbReference type="ARBA" id="ARBA00022741"/>
    </source>
</evidence>
<dbReference type="PROSITE" id="PS00108">
    <property type="entry name" value="PROTEIN_KINASE_ST"/>
    <property type="match status" value="1"/>
</dbReference>
<dbReference type="InterPro" id="IPR008271">
    <property type="entry name" value="Ser/Thr_kinase_AS"/>
</dbReference>
<dbReference type="GeneID" id="111304760"/>
<dbReference type="Gene3D" id="1.10.510.10">
    <property type="entry name" value="Transferase(Phosphotransferase) domain 1"/>
    <property type="match status" value="1"/>
</dbReference>
<sequence>MLASPTFYRIKRLFCLIYLHLSTTRHFYVISYTQFLTFCSLVMTSSTTSSRSRNTSSGVRSTPDRFAYSPSYCYPESAASRKSGSGRNPVKVAARSIAGAFVACFTPPETDGSKNFGVSDEFRDPPVEPETSRTNSERRGSNRGIYSNSTKEKGPGNMRFTMEEIFKATRNFSPAFKIGQGGFGTVYKGRLDDGTFVAIKRAKKSVYDKHLGVEFQSEIRTLAQVEHLNLVKFYGYLEHGDEKIVVVEYVPNGTLREHLDVVHGKVLDLAARLDIAIDVAHAITYLHMYTDHPIIHRDIKSSNILLTEKLRAKVADFGFARLAADTDSGATHVSTQVKGTAGYLDPEYLRTYQLTEKSDVYSFGVLLVELVTGRRPIESKRELKERITARWAIKKFTDGEAISTLDPRLELAAPTNLALEKILELALRCMAPRRQSRPSMKRCGEILWSIRKDYREQSALELRSLSSTSQRNASVREK</sequence>
<feature type="domain" description="Protein kinase" evidence="13">
    <location>
        <begin position="172"/>
        <end position="449"/>
    </location>
</feature>
<comment type="catalytic activity">
    <reaction evidence="8">
        <text>L-seryl-[protein] + ATP = O-phospho-L-seryl-[protein] + ADP + H(+)</text>
        <dbReference type="Rhea" id="RHEA:17989"/>
        <dbReference type="Rhea" id="RHEA-COMP:9863"/>
        <dbReference type="Rhea" id="RHEA-COMP:11604"/>
        <dbReference type="ChEBI" id="CHEBI:15378"/>
        <dbReference type="ChEBI" id="CHEBI:29999"/>
        <dbReference type="ChEBI" id="CHEBI:30616"/>
        <dbReference type="ChEBI" id="CHEBI:83421"/>
        <dbReference type="ChEBI" id="CHEBI:456216"/>
        <dbReference type="EC" id="2.7.11.1"/>
    </reaction>
</comment>
<feature type="region of interest" description="Disordered" evidence="12">
    <location>
        <begin position="112"/>
        <end position="154"/>
    </location>
</feature>
<keyword evidence="6 10" id="KW-0067">ATP-binding</keyword>
<keyword evidence="5" id="KW-0418">Kinase</keyword>
<evidence type="ECO:0000313" key="14">
    <source>
        <dbReference type="Proteomes" id="UP000515121"/>
    </source>
</evidence>
<accession>A0A6P5ZY92</accession>
<dbReference type="PANTHER" id="PTHR47989:SF71">
    <property type="entry name" value="PROTEIN KINASE DOMAIN-CONTAINING PROTEIN"/>
    <property type="match status" value="1"/>
</dbReference>
<gene>
    <name evidence="15" type="primary">LOC111304760</name>
</gene>
<dbReference type="OrthoDB" id="4062651at2759"/>
<dbReference type="PROSITE" id="PS50011">
    <property type="entry name" value="PROTEIN_KINASE_DOM"/>
    <property type="match status" value="1"/>
</dbReference>
<comment type="catalytic activity">
    <reaction evidence="7">
        <text>L-threonyl-[protein] + ATP = O-phospho-L-threonyl-[protein] + ADP + H(+)</text>
        <dbReference type="Rhea" id="RHEA:46608"/>
        <dbReference type="Rhea" id="RHEA-COMP:11060"/>
        <dbReference type="Rhea" id="RHEA-COMP:11605"/>
        <dbReference type="ChEBI" id="CHEBI:15378"/>
        <dbReference type="ChEBI" id="CHEBI:30013"/>
        <dbReference type="ChEBI" id="CHEBI:30616"/>
        <dbReference type="ChEBI" id="CHEBI:61977"/>
        <dbReference type="ChEBI" id="CHEBI:456216"/>
        <dbReference type="EC" id="2.7.11.1"/>
    </reaction>
</comment>
<dbReference type="RefSeq" id="XP_022757411.1">
    <property type="nucleotide sequence ID" value="XM_022901676.1"/>
</dbReference>
<dbReference type="KEGG" id="dzi:111304760"/>
<comment type="subunit">
    <text evidence="9">Interacts with calmodulin (CaM) in a Ca(2+)-dependent manner.</text>
</comment>
<dbReference type="FunFam" id="3.30.200.20:FF:001335">
    <property type="entry name" value="Calmodulin-binding receptor-like cytoplasmic kinase 2"/>
    <property type="match status" value="1"/>
</dbReference>
<evidence type="ECO:0000256" key="3">
    <source>
        <dbReference type="ARBA" id="ARBA00022679"/>
    </source>
</evidence>
<dbReference type="GO" id="GO:0004674">
    <property type="term" value="F:protein serine/threonine kinase activity"/>
    <property type="evidence" value="ECO:0007669"/>
    <property type="project" value="UniProtKB-KW"/>
</dbReference>
<evidence type="ECO:0000256" key="2">
    <source>
        <dbReference type="ARBA" id="ARBA00022527"/>
    </source>
</evidence>
<name>A0A6P5ZY92_DURZI</name>
<evidence type="ECO:0000313" key="15">
    <source>
        <dbReference type="RefSeq" id="XP_022757411.1"/>
    </source>
</evidence>
<dbReference type="PROSITE" id="PS00107">
    <property type="entry name" value="PROTEIN_KINASE_ATP"/>
    <property type="match status" value="1"/>
</dbReference>
<keyword evidence="4 10" id="KW-0547">Nucleotide-binding</keyword>
<evidence type="ECO:0000256" key="7">
    <source>
        <dbReference type="ARBA" id="ARBA00047899"/>
    </source>
</evidence>
<dbReference type="FunFam" id="1.10.510.10:FF:000300">
    <property type="entry name" value="Calmodulin-binding receptor-like cytoplasmic kinase 3"/>
    <property type="match status" value="1"/>
</dbReference>
<reference evidence="15" key="1">
    <citation type="submission" date="2025-08" db="UniProtKB">
        <authorList>
            <consortium name="RefSeq"/>
        </authorList>
    </citation>
    <scope>IDENTIFICATION</scope>
    <source>
        <tissue evidence="15">Fruit stalk</tissue>
    </source>
</reference>
<dbReference type="Gene3D" id="3.30.200.20">
    <property type="entry name" value="Phosphorylase Kinase, domain 1"/>
    <property type="match status" value="1"/>
</dbReference>
<dbReference type="Proteomes" id="UP000515121">
    <property type="component" value="Unplaced"/>
</dbReference>
<evidence type="ECO:0000256" key="6">
    <source>
        <dbReference type="ARBA" id="ARBA00022840"/>
    </source>
</evidence>
<dbReference type="SMART" id="SM00220">
    <property type="entry name" value="S_TKc"/>
    <property type="match status" value="1"/>
</dbReference>
<keyword evidence="2 11" id="KW-0723">Serine/threonine-protein kinase</keyword>
<keyword evidence="3" id="KW-0808">Transferase</keyword>
<comment type="similarity">
    <text evidence="11">Belongs to the protein kinase superfamily.</text>
</comment>
<dbReference type="InterPro" id="IPR000719">
    <property type="entry name" value="Prot_kinase_dom"/>
</dbReference>
<evidence type="ECO:0000256" key="8">
    <source>
        <dbReference type="ARBA" id="ARBA00048679"/>
    </source>
</evidence>
<dbReference type="InterPro" id="IPR017441">
    <property type="entry name" value="Protein_kinase_ATP_BS"/>
</dbReference>
<dbReference type="SUPFAM" id="SSF56112">
    <property type="entry name" value="Protein kinase-like (PK-like)"/>
    <property type="match status" value="1"/>
</dbReference>
<proteinExistence type="inferred from homology"/>
<evidence type="ECO:0000256" key="12">
    <source>
        <dbReference type="SAM" id="MobiDB-lite"/>
    </source>
</evidence>
<organism evidence="14 15">
    <name type="scientific">Durio zibethinus</name>
    <name type="common">Durian</name>
    <dbReference type="NCBI Taxonomy" id="66656"/>
    <lineage>
        <taxon>Eukaryota</taxon>
        <taxon>Viridiplantae</taxon>
        <taxon>Streptophyta</taxon>
        <taxon>Embryophyta</taxon>
        <taxon>Tracheophyta</taxon>
        <taxon>Spermatophyta</taxon>
        <taxon>Magnoliopsida</taxon>
        <taxon>eudicotyledons</taxon>
        <taxon>Gunneridae</taxon>
        <taxon>Pentapetalae</taxon>
        <taxon>rosids</taxon>
        <taxon>malvids</taxon>
        <taxon>Malvales</taxon>
        <taxon>Malvaceae</taxon>
        <taxon>Helicteroideae</taxon>
        <taxon>Durio</taxon>
    </lineage>
</organism>
<dbReference type="InterPro" id="IPR011009">
    <property type="entry name" value="Kinase-like_dom_sf"/>
</dbReference>
<dbReference type="PANTHER" id="PTHR47989">
    <property type="entry name" value="OS01G0750732 PROTEIN"/>
    <property type="match status" value="1"/>
</dbReference>
<evidence type="ECO:0000259" key="13">
    <source>
        <dbReference type="PROSITE" id="PS50011"/>
    </source>
</evidence>
<keyword evidence="14" id="KW-1185">Reference proteome</keyword>
<evidence type="ECO:0000256" key="11">
    <source>
        <dbReference type="RuleBase" id="RU000304"/>
    </source>
</evidence>
<dbReference type="GO" id="GO:0005524">
    <property type="term" value="F:ATP binding"/>
    <property type="evidence" value="ECO:0007669"/>
    <property type="project" value="UniProtKB-UniRule"/>
</dbReference>
<dbReference type="CDD" id="cd14066">
    <property type="entry name" value="STKc_IRAK"/>
    <property type="match status" value="1"/>
</dbReference>
<dbReference type="EC" id="2.7.11.1" evidence="1"/>
<evidence type="ECO:0000256" key="1">
    <source>
        <dbReference type="ARBA" id="ARBA00012513"/>
    </source>
</evidence>
<protein>
    <recommendedName>
        <fullName evidence="1">non-specific serine/threonine protein kinase</fullName>
        <ecNumber evidence="1">2.7.11.1</ecNumber>
    </recommendedName>
</protein>
<dbReference type="AlphaFoldDB" id="A0A6P5ZY92"/>
<evidence type="ECO:0000256" key="5">
    <source>
        <dbReference type="ARBA" id="ARBA00022777"/>
    </source>
</evidence>